<evidence type="ECO:0000256" key="4">
    <source>
        <dbReference type="ARBA" id="ARBA00022723"/>
    </source>
</evidence>
<keyword evidence="5 9" id="KW-0560">Oxidoreductase</keyword>
<dbReference type="PANTHER" id="PTHR24305">
    <property type="entry name" value="CYTOCHROME P450"/>
    <property type="match status" value="1"/>
</dbReference>
<dbReference type="OrthoDB" id="1470350at2759"/>
<dbReference type="FunFam" id="1.10.630.10:FF:000047">
    <property type="entry name" value="Cytochrome P450 monooxygenase"/>
    <property type="match status" value="1"/>
</dbReference>
<proteinExistence type="inferred from homology"/>
<dbReference type="EMBL" id="KV875094">
    <property type="protein sequence ID" value="OIW33137.1"/>
    <property type="molecule type" value="Genomic_DNA"/>
</dbReference>
<dbReference type="GO" id="GO:0004497">
    <property type="term" value="F:monooxygenase activity"/>
    <property type="evidence" value="ECO:0007669"/>
    <property type="project" value="UniProtKB-KW"/>
</dbReference>
<organism evidence="10 11">
    <name type="scientific">Coniochaeta ligniaria NRRL 30616</name>
    <dbReference type="NCBI Taxonomy" id="1408157"/>
    <lineage>
        <taxon>Eukaryota</taxon>
        <taxon>Fungi</taxon>
        <taxon>Dikarya</taxon>
        <taxon>Ascomycota</taxon>
        <taxon>Pezizomycotina</taxon>
        <taxon>Sordariomycetes</taxon>
        <taxon>Sordariomycetidae</taxon>
        <taxon>Coniochaetales</taxon>
        <taxon>Coniochaetaceae</taxon>
        <taxon>Coniochaeta</taxon>
    </lineage>
</organism>
<evidence type="ECO:0000256" key="1">
    <source>
        <dbReference type="ARBA" id="ARBA00001971"/>
    </source>
</evidence>
<evidence type="ECO:0000256" key="6">
    <source>
        <dbReference type="ARBA" id="ARBA00023004"/>
    </source>
</evidence>
<accession>A0A1J7JIE4</accession>
<dbReference type="InterPro" id="IPR017972">
    <property type="entry name" value="Cyt_P450_CS"/>
</dbReference>
<keyword evidence="11" id="KW-1185">Reference proteome</keyword>
<comment type="cofactor">
    <cofactor evidence="1 8">
        <name>heme</name>
        <dbReference type="ChEBI" id="CHEBI:30413"/>
    </cofactor>
</comment>
<dbReference type="PANTHER" id="PTHR24305:SF210">
    <property type="entry name" value="CYTOCHROME P450 MONOOXYGENASE ASQL-RELATED"/>
    <property type="match status" value="1"/>
</dbReference>
<evidence type="ECO:0000256" key="2">
    <source>
        <dbReference type="ARBA" id="ARBA00010617"/>
    </source>
</evidence>
<dbReference type="InterPro" id="IPR002401">
    <property type="entry name" value="Cyt_P450_E_grp-I"/>
</dbReference>
<evidence type="ECO:0000256" key="7">
    <source>
        <dbReference type="ARBA" id="ARBA00023033"/>
    </source>
</evidence>
<dbReference type="CDD" id="cd11058">
    <property type="entry name" value="CYP60B-like"/>
    <property type="match status" value="1"/>
</dbReference>
<dbReference type="STRING" id="1408157.A0A1J7JIE4"/>
<dbReference type="GO" id="GO:0016705">
    <property type="term" value="F:oxidoreductase activity, acting on paired donors, with incorporation or reduction of molecular oxygen"/>
    <property type="evidence" value="ECO:0007669"/>
    <property type="project" value="InterPro"/>
</dbReference>
<keyword evidence="6 8" id="KW-0408">Iron</keyword>
<dbReference type="GO" id="GO:0005506">
    <property type="term" value="F:iron ion binding"/>
    <property type="evidence" value="ECO:0007669"/>
    <property type="project" value="InterPro"/>
</dbReference>
<name>A0A1J7JIE4_9PEZI</name>
<dbReference type="InterPro" id="IPR001128">
    <property type="entry name" value="Cyt_P450"/>
</dbReference>
<dbReference type="SUPFAM" id="SSF48264">
    <property type="entry name" value="Cytochrome P450"/>
    <property type="match status" value="1"/>
</dbReference>
<sequence>MSPPASPLLIASGAGILTLLLYSVARVVYLVFFHPLAKVPGPRLYAFSDIPYLYHAVRGEWPRTLKRLHDRYGPVVRFTQNDVSFITPGAWKQIYSHKGHGEQSYEKDLRLYRPALSGASSIITSNEADHRRMRRLLAHAFSEKALRGQEGIMKQYIDVLITRMHEMARKDEVVDMVKWYNFTTFDLIGDLAFGDNSFKCLDSGGYHPWVAMIFDGFRQITLLHALKRHPRLMFLKDYIMGNKITKSALEHFHLTQSTAKKRIESGKMDREDFMSYILRHNDEKGMTVAEMIENSSTLIVAGSETTATLLSGTTFYLLSNPHAYGKLVKEVRSTFATEEDITLQRVNQLEYMLAVLNEGLRVYPPVPSGLTRITPKGGEFIEGYWMPEKTLVSVAQWAAHQSEQNFRQPQEFIPERWLGDPRFASDMRDVVNPFSMGPRNCIGKNLAYAEMRLILARVLWNFDLEIMPDSRDWNKQDVYTLWEKGALNVKLTPVLREKVTLSTQGVGGQGLEKTPTPQS</sequence>
<dbReference type="Pfam" id="PF00067">
    <property type="entry name" value="p450"/>
    <property type="match status" value="1"/>
</dbReference>
<keyword evidence="4 8" id="KW-0479">Metal-binding</keyword>
<gene>
    <name evidence="10" type="ORF">CONLIGDRAFT_666495</name>
</gene>
<keyword evidence="7 9" id="KW-0503">Monooxygenase</keyword>
<protein>
    <submittedName>
        <fullName evidence="10">Cytochrome P450</fullName>
    </submittedName>
</protein>
<dbReference type="GO" id="GO:0009403">
    <property type="term" value="P:toxin biosynthetic process"/>
    <property type="evidence" value="ECO:0007669"/>
    <property type="project" value="UniProtKB-ARBA"/>
</dbReference>
<comment type="similarity">
    <text evidence="2 9">Belongs to the cytochrome P450 family.</text>
</comment>
<dbReference type="PRINTS" id="PR00463">
    <property type="entry name" value="EP450I"/>
</dbReference>
<dbReference type="PRINTS" id="PR00385">
    <property type="entry name" value="P450"/>
</dbReference>
<evidence type="ECO:0000313" key="11">
    <source>
        <dbReference type="Proteomes" id="UP000182658"/>
    </source>
</evidence>
<dbReference type="Gene3D" id="1.10.630.10">
    <property type="entry name" value="Cytochrome P450"/>
    <property type="match status" value="1"/>
</dbReference>
<evidence type="ECO:0000256" key="5">
    <source>
        <dbReference type="ARBA" id="ARBA00023002"/>
    </source>
</evidence>
<dbReference type="InterPro" id="IPR036396">
    <property type="entry name" value="Cyt_P450_sf"/>
</dbReference>
<reference evidence="10 11" key="1">
    <citation type="submission" date="2016-10" db="EMBL/GenBank/DDBJ databases">
        <title>Draft genome sequence of Coniochaeta ligniaria NRRL30616, a lignocellulolytic fungus for bioabatement of inhibitors in plant biomass hydrolysates.</title>
        <authorList>
            <consortium name="DOE Joint Genome Institute"/>
            <person name="Jimenez D.J."/>
            <person name="Hector R.E."/>
            <person name="Riley R."/>
            <person name="Sun H."/>
            <person name="Grigoriev I.V."/>
            <person name="Van Elsas J.D."/>
            <person name="Nichols N.N."/>
        </authorList>
    </citation>
    <scope>NUCLEOTIDE SEQUENCE [LARGE SCALE GENOMIC DNA]</scope>
    <source>
        <strain evidence="10 11">NRRL 30616</strain>
    </source>
</reference>
<keyword evidence="3 8" id="KW-0349">Heme</keyword>
<dbReference type="InParanoid" id="A0A1J7JIE4"/>
<evidence type="ECO:0000313" key="10">
    <source>
        <dbReference type="EMBL" id="OIW33137.1"/>
    </source>
</evidence>
<dbReference type="GO" id="GO:0020037">
    <property type="term" value="F:heme binding"/>
    <property type="evidence" value="ECO:0007669"/>
    <property type="project" value="InterPro"/>
</dbReference>
<evidence type="ECO:0000256" key="3">
    <source>
        <dbReference type="ARBA" id="ARBA00022617"/>
    </source>
</evidence>
<dbReference type="AlphaFoldDB" id="A0A1J7JIE4"/>
<dbReference type="InterPro" id="IPR050121">
    <property type="entry name" value="Cytochrome_P450_monoxygenase"/>
</dbReference>
<dbReference type="Proteomes" id="UP000182658">
    <property type="component" value="Unassembled WGS sequence"/>
</dbReference>
<dbReference type="PROSITE" id="PS00086">
    <property type="entry name" value="CYTOCHROME_P450"/>
    <property type="match status" value="1"/>
</dbReference>
<evidence type="ECO:0000256" key="9">
    <source>
        <dbReference type="RuleBase" id="RU000461"/>
    </source>
</evidence>
<evidence type="ECO:0000256" key="8">
    <source>
        <dbReference type="PIRSR" id="PIRSR602401-1"/>
    </source>
</evidence>
<feature type="binding site" description="axial binding residue" evidence="8">
    <location>
        <position position="441"/>
    </location>
    <ligand>
        <name>heme</name>
        <dbReference type="ChEBI" id="CHEBI:30413"/>
    </ligand>
    <ligandPart>
        <name>Fe</name>
        <dbReference type="ChEBI" id="CHEBI:18248"/>
    </ligandPart>
</feature>